<evidence type="ECO:0000256" key="2">
    <source>
        <dbReference type="ARBA" id="ARBA00022723"/>
    </source>
</evidence>
<evidence type="ECO:0000256" key="6">
    <source>
        <dbReference type="ARBA" id="ARBA00023242"/>
    </source>
</evidence>
<keyword evidence="6" id="KW-0539">Nucleus</keyword>
<dbReference type="InterPro" id="IPR036236">
    <property type="entry name" value="Znf_C2H2_sf"/>
</dbReference>
<comment type="subcellular location">
    <subcellularLocation>
        <location evidence="1">Nucleus</location>
    </subcellularLocation>
</comment>
<evidence type="ECO:0000256" key="5">
    <source>
        <dbReference type="ARBA" id="ARBA00022833"/>
    </source>
</evidence>
<keyword evidence="2" id="KW-0479">Metal-binding</keyword>
<evidence type="ECO:0000313" key="10">
    <source>
        <dbReference type="Proteomes" id="UP000695022"/>
    </source>
</evidence>
<keyword evidence="5" id="KW-0862">Zinc</keyword>
<dbReference type="SMART" id="SM00355">
    <property type="entry name" value="ZnF_C2H2"/>
    <property type="match status" value="3"/>
</dbReference>
<dbReference type="InterPro" id="IPR013087">
    <property type="entry name" value="Znf_C2H2_type"/>
</dbReference>
<evidence type="ECO:0000313" key="11">
    <source>
        <dbReference type="RefSeq" id="XP_014679466.1"/>
    </source>
</evidence>
<dbReference type="Gene3D" id="3.30.160.60">
    <property type="entry name" value="Classic Zinc Finger"/>
    <property type="match status" value="3"/>
</dbReference>
<evidence type="ECO:0000256" key="3">
    <source>
        <dbReference type="ARBA" id="ARBA00022737"/>
    </source>
</evidence>
<dbReference type="Proteomes" id="UP000695022">
    <property type="component" value="Unplaced"/>
</dbReference>
<feature type="region of interest" description="Disordered" evidence="8">
    <location>
        <begin position="30"/>
        <end position="206"/>
    </location>
</feature>
<organism evidence="10 11">
    <name type="scientific">Priapulus caudatus</name>
    <name type="common">Priapulid worm</name>
    <dbReference type="NCBI Taxonomy" id="37621"/>
    <lineage>
        <taxon>Eukaryota</taxon>
        <taxon>Metazoa</taxon>
        <taxon>Ecdysozoa</taxon>
        <taxon>Scalidophora</taxon>
        <taxon>Priapulida</taxon>
        <taxon>Priapulimorpha</taxon>
        <taxon>Priapulimorphida</taxon>
        <taxon>Priapulidae</taxon>
        <taxon>Priapulus</taxon>
    </lineage>
</organism>
<keyword evidence="4 7" id="KW-0863">Zinc-finger</keyword>
<protein>
    <submittedName>
        <fullName evidence="11">Zinc finger protein 316-like</fullName>
    </submittedName>
</protein>
<dbReference type="RefSeq" id="XP_014679466.1">
    <property type="nucleotide sequence ID" value="XM_014823980.1"/>
</dbReference>
<dbReference type="Pfam" id="PF00096">
    <property type="entry name" value="zf-C2H2"/>
    <property type="match status" value="1"/>
</dbReference>
<feature type="compositionally biased region" description="Low complexity" evidence="8">
    <location>
        <begin position="152"/>
        <end position="163"/>
    </location>
</feature>
<dbReference type="PROSITE" id="PS00028">
    <property type="entry name" value="ZINC_FINGER_C2H2_1"/>
    <property type="match status" value="2"/>
</dbReference>
<keyword evidence="3" id="KW-0677">Repeat</keyword>
<evidence type="ECO:0000256" key="8">
    <source>
        <dbReference type="SAM" id="MobiDB-lite"/>
    </source>
</evidence>
<feature type="compositionally biased region" description="Acidic residues" evidence="8">
    <location>
        <begin position="85"/>
        <end position="95"/>
    </location>
</feature>
<gene>
    <name evidence="11" type="primary">LOC106819335</name>
</gene>
<proteinExistence type="predicted"/>
<dbReference type="PANTHER" id="PTHR16515">
    <property type="entry name" value="PR DOMAIN ZINC FINGER PROTEIN"/>
    <property type="match status" value="1"/>
</dbReference>
<evidence type="ECO:0000256" key="1">
    <source>
        <dbReference type="ARBA" id="ARBA00004123"/>
    </source>
</evidence>
<dbReference type="GeneID" id="106819335"/>
<dbReference type="SUPFAM" id="SSF57667">
    <property type="entry name" value="beta-beta-alpha zinc fingers"/>
    <property type="match status" value="1"/>
</dbReference>
<dbReference type="PROSITE" id="PS50157">
    <property type="entry name" value="ZINC_FINGER_C2H2_2"/>
    <property type="match status" value="2"/>
</dbReference>
<dbReference type="InterPro" id="IPR050331">
    <property type="entry name" value="Zinc_finger"/>
</dbReference>
<name>A0ABM1F4U5_PRICU</name>
<reference evidence="11" key="1">
    <citation type="submission" date="2025-08" db="UniProtKB">
        <authorList>
            <consortium name="RefSeq"/>
        </authorList>
    </citation>
    <scope>IDENTIFICATION</scope>
</reference>
<keyword evidence="10" id="KW-1185">Reference proteome</keyword>
<feature type="compositionally biased region" description="Basic and acidic residues" evidence="8">
    <location>
        <begin position="96"/>
        <end position="105"/>
    </location>
</feature>
<feature type="domain" description="C2H2-type" evidence="9">
    <location>
        <begin position="317"/>
        <end position="345"/>
    </location>
</feature>
<evidence type="ECO:0000256" key="7">
    <source>
        <dbReference type="PROSITE-ProRule" id="PRU00042"/>
    </source>
</evidence>
<sequence>MERDAATEARQQQLAEDMRRHYLAQLQQLMRSQRKDGDDGGISEDWFDSLFFPGSTRSPKIESRRSPPDVPPDGAGEDGSSSSDESSDSASDSDGESAHGNHGDRVPPSSRRNDGDDDDLAAVGAHFLWSDNDDSGVSESELSPFDLPSVDAAARGQQSPAAANDMYLEPGERQRGSVGRSHVGGARRRGKPRAAPRRSGEPPYTCALYERPGELRTHERGHDEDTVPSLRRPGVCLSRDSLDAGRGCNQVALAKHAGERSGLVFNHQVAPAERGDSELVDQVVPAERAVGDRAGQVAPAERAVGDRAGQVAPATSHACRKCGAWFRLRQHLAKHMVVVHACVKPFVCEVCPMAFARRSELVNHRRIHTGEKPHSCCMCSMAFAGNHDNGCE</sequence>
<evidence type="ECO:0000259" key="9">
    <source>
        <dbReference type="PROSITE" id="PS50157"/>
    </source>
</evidence>
<evidence type="ECO:0000256" key="4">
    <source>
        <dbReference type="ARBA" id="ARBA00022771"/>
    </source>
</evidence>
<feature type="compositionally biased region" description="Basic residues" evidence="8">
    <location>
        <begin position="185"/>
        <end position="196"/>
    </location>
</feature>
<accession>A0ABM1F4U5</accession>
<feature type="domain" description="C2H2-type" evidence="9">
    <location>
        <begin position="346"/>
        <end position="373"/>
    </location>
</feature>
<dbReference type="PANTHER" id="PTHR16515:SF49">
    <property type="entry name" value="GASTRULA ZINC FINGER PROTEIN XLCGF49.1-LIKE-RELATED"/>
    <property type="match status" value="1"/>
</dbReference>